<dbReference type="Gene3D" id="3.60.20.40">
    <property type="match status" value="1"/>
</dbReference>
<feature type="region of interest" description="Disordered" evidence="5">
    <location>
        <begin position="1"/>
        <end position="24"/>
    </location>
</feature>
<evidence type="ECO:0000313" key="6">
    <source>
        <dbReference type="EMBL" id="WRY35717.1"/>
    </source>
</evidence>
<proteinExistence type="inferred from homology"/>
<keyword evidence="7" id="KW-1185">Reference proteome</keyword>
<evidence type="ECO:0000256" key="4">
    <source>
        <dbReference type="ARBA" id="ARBA00023145"/>
    </source>
</evidence>
<accession>A0ABZ1E3V0</accession>
<protein>
    <submittedName>
        <fullName evidence="6">Gamma-glutamyltransferase</fullName>
        <ecNumber evidence="6">2.3.2.2</ecNumber>
    </submittedName>
</protein>
<dbReference type="InterPro" id="IPR043137">
    <property type="entry name" value="GGT_ssub_C"/>
</dbReference>
<feature type="compositionally biased region" description="Polar residues" evidence="5">
    <location>
        <begin position="1"/>
        <end position="17"/>
    </location>
</feature>
<dbReference type="PANTHER" id="PTHR43199:SF1">
    <property type="entry name" value="GLUTATHIONE HYDROLASE PROENZYME"/>
    <property type="match status" value="1"/>
</dbReference>
<dbReference type="Proteomes" id="UP001623290">
    <property type="component" value="Plasmid unnamed2"/>
</dbReference>
<gene>
    <name evidence="6" type="ORF">RPE78_15905</name>
</gene>
<dbReference type="InterPro" id="IPR051792">
    <property type="entry name" value="GGT_bact"/>
</dbReference>
<keyword evidence="2 6" id="KW-0808">Transferase</keyword>
<evidence type="ECO:0000313" key="7">
    <source>
        <dbReference type="Proteomes" id="UP001623290"/>
    </source>
</evidence>
<keyword evidence="6" id="KW-0614">Plasmid</keyword>
<organism evidence="6 7">
    <name type="scientific">Thioclava litoralis</name>
    <dbReference type="NCBI Taxonomy" id="3076557"/>
    <lineage>
        <taxon>Bacteria</taxon>
        <taxon>Pseudomonadati</taxon>
        <taxon>Pseudomonadota</taxon>
        <taxon>Alphaproteobacteria</taxon>
        <taxon>Rhodobacterales</taxon>
        <taxon>Paracoccaceae</taxon>
        <taxon>Thioclava</taxon>
    </lineage>
</organism>
<dbReference type="RefSeq" id="WP_330629459.1">
    <property type="nucleotide sequence ID" value="NZ_CP135445.1"/>
</dbReference>
<dbReference type="PRINTS" id="PR01210">
    <property type="entry name" value="GGTRANSPTASE"/>
</dbReference>
<keyword evidence="6" id="KW-0012">Acyltransferase</keyword>
<dbReference type="PANTHER" id="PTHR43199">
    <property type="entry name" value="GLUTATHIONE HYDROLASE"/>
    <property type="match status" value="1"/>
</dbReference>
<dbReference type="EC" id="2.3.2.2" evidence="6"/>
<dbReference type="InterPro" id="IPR029055">
    <property type="entry name" value="Ntn_hydrolases_N"/>
</dbReference>
<reference evidence="6 7" key="1">
    <citation type="submission" date="2023-09" db="EMBL/GenBank/DDBJ databases">
        <title>Thioclava shenzhenensis sp. nov., a multidrug resistant bacteria-antagonizing species isolated from coastal seawater.</title>
        <authorList>
            <person name="Long M."/>
        </authorList>
    </citation>
    <scope>NUCLEOTIDE SEQUENCE [LARGE SCALE GENOMIC DNA]</scope>
    <source>
        <strain evidence="6 7">FTW29</strain>
        <plasmid evidence="6 7">unnamed2</plasmid>
    </source>
</reference>
<evidence type="ECO:0000256" key="1">
    <source>
        <dbReference type="ARBA" id="ARBA00009381"/>
    </source>
</evidence>
<dbReference type="Pfam" id="PF01019">
    <property type="entry name" value="G_glu_transpept"/>
    <property type="match status" value="2"/>
</dbReference>
<evidence type="ECO:0000256" key="5">
    <source>
        <dbReference type="SAM" id="MobiDB-lite"/>
    </source>
</evidence>
<sequence>MTMTDIRSPHMSRSLSLTKPAARSPRGIVTAQNRHAAQIGADILAKGGTAVDAAIATSFALGVLEPWMSGIGGVGAILIRPDGKGVTAIDAGAVSPAALDPQDFPLVEGKDGDLFGWPNVLEDRNVVGAKSICVPGLLRGMQAAHERFGRLPWADLVAPAQALAQDGLVVDAHVTAWAAQEMGRLRRNEALAAWFLPEGLPPVAPAAVAGRVTLLHNPALAETLAVIAKEGAQALYHGPVAKALCADIQTLGGYLDCADLAGFRAEISPAATAPFRDRKVHFVPVLNGGVTVALALRYFNETPPDGAAVPSPQGCLASAQALARAWAHRFSEMGDGAERSLPSCTTHFSVVDAEGMCVSMTQTLLSLFGSAVLSPSTGILLNNGVNWFDPRAGRVNGLAPATKALANYAPMMMTGAGETVAIGGSGGRKILPAIYQALIHLVDHGYGLHDAIAAPRYDLSAPPVLVADARLGQPTIRTLAAAFDLVLADREIQPNSFTTLGAVRRQHGPDGPVNEGMAEPWHLWAEAVVEGAPLMPVPPCRGEI</sequence>
<dbReference type="EMBL" id="CP135445">
    <property type="protein sequence ID" value="WRY35717.1"/>
    <property type="molecule type" value="Genomic_DNA"/>
</dbReference>
<keyword evidence="3" id="KW-0378">Hydrolase</keyword>
<dbReference type="SUPFAM" id="SSF56235">
    <property type="entry name" value="N-terminal nucleophile aminohydrolases (Ntn hydrolases)"/>
    <property type="match status" value="1"/>
</dbReference>
<evidence type="ECO:0000256" key="2">
    <source>
        <dbReference type="ARBA" id="ARBA00022679"/>
    </source>
</evidence>
<comment type="similarity">
    <text evidence="1">Belongs to the gamma-glutamyltransferase family.</text>
</comment>
<dbReference type="GO" id="GO:0103068">
    <property type="term" value="F:leukotriene C4 gamma-glutamyl transferase activity"/>
    <property type="evidence" value="ECO:0007669"/>
    <property type="project" value="UniProtKB-EC"/>
</dbReference>
<evidence type="ECO:0000256" key="3">
    <source>
        <dbReference type="ARBA" id="ARBA00022801"/>
    </source>
</evidence>
<geneLocation type="plasmid" evidence="6 7">
    <name>unnamed2</name>
</geneLocation>
<keyword evidence="4" id="KW-0865">Zymogen</keyword>
<name>A0ABZ1E3V0_9RHOB</name>